<protein>
    <submittedName>
        <fullName evidence="1">596_t:CDS:1</fullName>
    </submittedName>
</protein>
<accession>A0A9W4TBW1</accession>
<proteinExistence type="predicted"/>
<organism evidence="1 2">
    <name type="scientific">Funneliformis geosporum</name>
    <dbReference type="NCBI Taxonomy" id="1117311"/>
    <lineage>
        <taxon>Eukaryota</taxon>
        <taxon>Fungi</taxon>
        <taxon>Fungi incertae sedis</taxon>
        <taxon>Mucoromycota</taxon>
        <taxon>Glomeromycotina</taxon>
        <taxon>Glomeromycetes</taxon>
        <taxon>Glomerales</taxon>
        <taxon>Glomeraceae</taxon>
        <taxon>Funneliformis</taxon>
    </lineage>
</organism>
<evidence type="ECO:0000313" key="2">
    <source>
        <dbReference type="Proteomes" id="UP001153678"/>
    </source>
</evidence>
<name>A0A9W4TBW1_9GLOM</name>
<dbReference type="EMBL" id="CAMKVN010022664">
    <property type="protein sequence ID" value="CAI2199906.1"/>
    <property type="molecule type" value="Genomic_DNA"/>
</dbReference>
<reference evidence="1" key="1">
    <citation type="submission" date="2022-08" db="EMBL/GenBank/DDBJ databases">
        <authorList>
            <person name="Kallberg Y."/>
            <person name="Tangrot J."/>
            <person name="Rosling A."/>
        </authorList>
    </citation>
    <scope>NUCLEOTIDE SEQUENCE</scope>
    <source>
        <strain evidence="1">Wild A</strain>
    </source>
</reference>
<sequence length="43" mass="4783">MLEKHRSLRGTLTSKIKESVFAVFGKNILPPINTKASALEISR</sequence>
<comment type="caution">
    <text evidence="1">The sequence shown here is derived from an EMBL/GenBank/DDBJ whole genome shotgun (WGS) entry which is preliminary data.</text>
</comment>
<evidence type="ECO:0000313" key="1">
    <source>
        <dbReference type="EMBL" id="CAI2199906.1"/>
    </source>
</evidence>
<gene>
    <name evidence="1" type="ORF">FWILDA_LOCUS19306</name>
</gene>
<dbReference type="Proteomes" id="UP001153678">
    <property type="component" value="Unassembled WGS sequence"/>
</dbReference>
<keyword evidence="2" id="KW-1185">Reference proteome</keyword>
<dbReference type="OrthoDB" id="2440320at2759"/>
<dbReference type="AlphaFoldDB" id="A0A9W4TBW1"/>